<evidence type="ECO:0000313" key="1">
    <source>
        <dbReference type="EMBL" id="KDN96654.1"/>
    </source>
</evidence>
<dbReference type="InterPro" id="IPR021806">
    <property type="entry name" value="DUF3379"/>
</dbReference>
<evidence type="ECO:0000313" key="2">
    <source>
        <dbReference type="Proteomes" id="UP000027341"/>
    </source>
</evidence>
<name>A0A066ZWK5_HYDMR</name>
<gene>
    <name evidence="1" type="ORF">EI16_10410</name>
</gene>
<comment type="caution">
    <text evidence="1">The sequence shown here is derived from an EMBL/GenBank/DDBJ whole genome shotgun (WGS) entry which is preliminary data.</text>
</comment>
<reference evidence="1 2" key="1">
    <citation type="submission" date="2014-04" db="EMBL/GenBank/DDBJ databases">
        <title>Draft genome sequence of Hydrogenovibrio marinus MH-110, a model organism for aerobic H2 metabolism.</title>
        <authorList>
            <person name="Cha H.J."/>
            <person name="Jo B.H."/>
            <person name="Hwang B.H."/>
        </authorList>
    </citation>
    <scope>NUCLEOTIDE SEQUENCE [LARGE SCALE GENOMIC DNA]</scope>
    <source>
        <strain evidence="1 2">MH-110</strain>
    </source>
</reference>
<dbReference type="EMBL" id="JMIU01000001">
    <property type="protein sequence ID" value="KDN96654.1"/>
    <property type="molecule type" value="Genomic_DNA"/>
</dbReference>
<proteinExistence type="predicted"/>
<dbReference type="AlphaFoldDB" id="A0A066ZWK5"/>
<dbReference type="STRING" id="28885.EI16_10410"/>
<keyword evidence="2" id="KW-1185">Reference proteome</keyword>
<dbReference type="Pfam" id="PF11859">
    <property type="entry name" value="DUF3379"/>
    <property type="match status" value="1"/>
</dbReference>
<dbReference type="RefSeq" id="WP_029907548.1">
    <property type="nucleotide sequence ID" value="NZ_AP020335.1"/>
</dbReference>
<organism evidence="1 2">
    <name type="scientific">Hydrogenovibrio marinus</name>
    <dbReference type="NCBI Taxonomy" id="28885"/>
    <lineage>
        <taxon>Bacteria</taxon>
        <taxon>Pseudomonadati</taxon>
        <taxon>Pseudomonadota</taxon>
        <taxon>Gammaproteobacteria</taxon>
        <taxon>Thiotrichales</taxon>
        <taxon>Piscirickettsiaceae</taxon>
        <taxon>Hydrogenovibrio</taxon>
    </lineage>
</organism>
<protein>
    <recommendedName>
        <fullName evidence="3">DUF3379 domain-containing protein</fullName>
    </recommendedName>
</protein>
<accession>A0A066ZWK5</accession>
<sequence>MKSFDDIRLDDISFQQRLWQSPGELDDEMKAFLEQHPEKVELVKQAKQFEERLEQVLDVPAPEGLHERILIKNSFEAASSTATSAKTPKTRLLNFADFSRWSAMAASIMVLAIGLSFYDYHSSQNASALQGDAVEMENAVLQHIVAHAKEQPIIMAKNAPEPSPKELQRIFKYVGATLHKPIDFMSYAGDCEVDGQKGLHIVLQEEEGPVTIIVLPHRQLNGMYTFAQDGLKGQIIPVRGAVVAIVGATDKQLAMAQMHFFKSVSFG</sequence>
<dbReference type="Proteomes" id="UP000027341">
    <property type="component" value="Unassembled WGS sequence"/>
</dbReference>
<evidence type="ECO:0008006" key="3">
    <source>
        <dbReference type="Google" id="ProtNLM"/>
    </source>
</evidence>